<evidence type="ECO:0000313" key="1">
    <source>
        <dbReference type="EMBL" id="EHU47395.1"/>
    </source>
</evidence>
<gene>
    <name evidence="1" type="ORF">ECDEC2D_1016</name>
</gene>
<organism evidence="1 2">
    <name type="scientific">Escherichia coli DEC2D</name>
    <dbReference type="NCBI Taxonomy" id="868141"/>
    <lineage>
        <taxon>Bacteria</taxon>
        <taxon>Pseudomonadati</taxon>
        <taxon>Pseudomonadota</taxon>
        <taxon>Gammaproteobacteria</taxon>
        <taxon>Enterobacterales</taxon>
        <taxon>Enterobacteriaceae</taxon>
        <taxon>Escherichia</taxon>
    </lineage>
</organism>
<protein>
    <submittedName>
        <fullName evidence="1">Uncharacterized protein</fullName>
    </submittedName>
</protein>
<evidence type="ECO:0000313" key="2">
    <source>
        <dbReference type="Proteomes" id="UP000005272"/>
    </source>
</evidence>
<accession>A0A828UA38</accession>
<proteinExistence type="predicted"/>
<dbReference type="EMBL" id="AIFC01000014">
    <property type="protein sequence ID" value="EHU47395.1"/>
    <property type="molecule type" value="Genomic_DNA"/>
</dbReference>
<reference evidence="1 2" key="1">
    <citation type="journal article" date="2012" name="J. Bacteriol.">
        <title>Draft Genome Sequences of the Diarrheagenic Escherichia coli Collection.</title>
        <authorList>
            <person name="Hazen T.H."/>
            <person name="Sahl J.W."/>
            <person name="Redman J.C."/>
            <person name="Morris C.R."/>
            <person name="Daugherty S.C."/>
            <person name="Chibucos M.C."/>
            <person name="Sengamalay N.A."/>
            <person name="Fraser-Liggett C.M."/>
            <person name="Steinsland H."/>
            <person name="Whittam T.S."/>
            <person name="Whittam B."/>
            <person name="Manning S.D."/>
            <person name="Rasko D.A."/>
        </authorList>
    </citation>
    <scope>NUCLEOTIDE SEQUENCE [LARGE SCALE GENOMIC DNA]</scope>
    <source>
        <strain evidence="1 2">DEC2D</strain>
    </source>
</reference>
<sequence length="44" mass="4733">MPDKQLSAVVPLFTQNDGICLLAGIIKIMLIQGDSLLLFAGNFL</sequence>
<dbReference type="Proteomes" id="UP000005272">
    <property type="component" value="Unassembled WGS sequence"/>
</dbReference>
<name>A0A828UA38_ECOLX</name>
<dbReference type="AlphaFoldDB" id="A0A828UA38"/>
<comment type="caution">
    <text evidence="1">The sequence shown here is derived from an EMBL/GenBank/DDBJ whole genome shotgun (WGS) entry which is preliminary data.</text>
</comment>